<reference evidence="2" key="1">
    <citation type="submission" date="2022-10" db="EMBL/GenBank/DDBJ databases">
        <title>Determination and structural analysis of whole genome sequence of Sarocladium strictum F4-1.</title>
        <authorList>
            <person name="Hu L."/>
            <person name="Jiang Y."/>
        </authorList>
    </citation>
    <scope>NUCLEOTIDE SEQUENCE</scope>
    <source>
        <strain evidence="2">F4-1</strain>
    </source>
</reference>
<feature type="signal peptide" evidence="1">
    <location>
        <begin position="1"/>
        <end position="20"/>
    </location>
</feature>
<comment type="caution">
    <text evidence="2">The sequence shown here is derived from an EMBL/GenBank/DDBJ whole genome shotgun (WGS) entry which is preliminary data.</text>
</comment>
<gene>
    <name evidence="2" type="ORF">NLU13_6816</name>
</gene>
<dbReference type="Proteomes" id="UP001175261">
    <property type="component" value="Unassembled WGS sequence"/>
</dbReference>
<keyword evidence="3" id="KW-1185">Reference proteome</keyword>
<feature type="chain" id="PRO_5041432409" evidence="1">
    <location>
        <begin position="21"/>
        <end position="538"/>
    </location>
</feature>
<organism evidence="2 3">
    <name type="scientific">Sarocladium strictum</name>
    <name type="common">Black bundle disease fungus</name>
    <name type="synonym">Acremonium strictum</name>
    <dbReference type="NCBI Taxonomy" id="5046"/>
    <lineage>
        <taxon>Eukaryota</taxon>
        <taxon>Fungi</taxon>
        <taxon>Dikarya</taxon>
        <taxon>Ascomycota</taxon>
        <taxon>Pezizomycotina</taxon>
        <taxon>Sordariomycetes</taxon>
        <taxon>Hypocreomycetidae</taxon>
        <taxon>Hypocreales</taxon>
        <taxon>Sarocladiaceae</taxon>
        <taxon>Sarocladium</taxon>
    </lineage>
</organism>
<dbReference type="AlphaFoldDB" id="A0AA39L6H3"/>
<proteinExistence type="predicted"/>
<evidence type="ECO:0000256" key="1">
    <source>
        <dbReference type="SAM" id="SignalP"/>
    </source>
</evidence>
<dbReference type="PANTHER" id="PTHR40616">
    <property type="entry name" value="LINALOOL DEHYDRATASE_ISOMERASE DOMAIN-CONTAINING PROTEIN"/>
    <property type="match status" value="1"/>
</dbReference>
<accession>A0AA39L6H3</accession>
<dbReference type="EMBL" id="JAPDFR010000006">
    <property type="protein sequence ID" value="KAK0385639.1"/>
    <property type="molecule type" value="Genomic_DNA"/>
</dbReference>
<keyword evidence="1" id="KW-0732">Signal</keyword>
<dbReference type="PANTHER" id="PTHR40616:SF1">
    <property type="entry name" value="LINALOOL DEHYDRATASE_ISOMERASE DOMAIN-CONTAINING PROTEIN"/>
    <property type="match status" value="1"/>
</dbReference>
<protein>
    <submittedName>
        <fullName evidence="2">Uncharacterized protein</fullName>
    </submittedName>
</protein>
<name>A0AA39L6H3_SARSR</name>
<sequence length="538" mass="59609">MKVSTLTTAAMALLGSTASAAKTSQRLSKSEYAQSLYDYSMQVSDSRYDSSYNYIWFQDNGQWSVRFTSWYIPGLLHRGDVKTAIAAIESVLAAQLNTDFNAPWYGTWKLSPDEPNPTPNGPLYPPTIYGSYDPNWREFEFSHLLPNSIVARIENALEAAAIGGMRRNGTFPIDDNLTLGYSNPGLMRTLTTGWAGKRKNNAKLIEFAQQQGEDLLKLFRRDDNGLGEYNAPNYYGIDIWALAANIKYGPSDLPMTKNAEYILREMFKDIAAHYNPYLGNMVGPYDRAYSRDATAHSQITSMVMWGVFGRGQFGEPPLGEADLLYDIAQGAAFALVMDVIAPTIDKKTAAALTAKGPWKGERYISKTIYDNLETNKGRNITSWVSQNVMIGGQTVSNYSNHGDQYVPAVVQWASDPSRKPYAYLGWFSLYPDSMSVTSKVSANRLVLSYPDATAPGSQRFTFALSGIPPSWTLGEKHVVTGLESLPCLSVNVQAPGLQKLPVTYGTTLRDHWIYNVTYAVPEGFKGSPSVTLDMKYTC</sequence>
<evidence type="ECO:0000313" key="2">
    <source>
        <dbReference type="EMBL" id="KAK0385639.1"/>
    </source>
</evidence>
<evidence type="ECO:0000313" key="3">
    <source>
        <dbReference type="Proteomes" id="UP001175261"/>
    </source>
</evidence>